<protein>
    <submittedName>
        <fullName evidence="2">ABC-2 family transporter protein</fullName>
    </submittedName>
</protein>
<feature type="transmembrane region" description="Helical" evidence="1">
    <location>
        <begin position="30"/>
        <end position="54"/>
    </location>
</feature>
<dbReference type="RefSeq" id="WP_343983257.1">
    <property type="nucleotide sequence ID" value="NZ_BAAAHK010000024.1"/>
</dbReference>
<evidence type="ECO:0000313" key="3">
    <source>
        <dbReference type="Proteomes" id="UP001500542"/>
    </source>
</evidence>
<feature type="transmembrane region" description="Helical" evidence="1">
    <location>
        <begin position="180"/>
        <end position="199"/>
    </location>
</feature>
<name>A0ABN1RRF9_9ACTN</name>
<keyword evidence="3" id="KW-1185">Reference proteome</keyword>
<keyword evidence="1" id="KW-1133">Transmembrane helix</keyword>
<dbReference type="Proteomes" id="UP001500542">
    <property type="component" value="Unassembled WGS sequence"/>
</dbReference>
<feature type="transmembrane region" description="Helical" evidence="1">
    <location>
        <begin position="60"/>
        <end position="77"/>
    </location>
</feature>
<feature type="transmembrane region" description="Helical" evidence="1">
    <location>
        <begin position="114"/>
        <end position="137"/>
    </location>
</feature>
<dbReference type="Pfam" id="PF06182">
    <property type="entry name" value="ABC2_membrane_6"/>
    <property type="match status" value="1"/>
</dbReference>
<evidence type="ECO:0000313" key="2">
    <source>
        <dbReference type="EMBL" id="GAA0962224.1"/>
    </source>
</evidence>
<proteinExistence type="predicted"/>
<gene>
    <name evidence="2" type="ORF">GCM10009554_79670</name>
</gene>
<keyword evidence="1" id="KW-0812">Transmembrane</keyword>
<keyword evidence="1" id="KW-0472">Membrane</keyword>
<organism evidence="2 3">
    <name type="scientific">Kribbella koreensis</name>
    <dbReference type="NCBI Taxonomy" id="57909"/>
    <lineage>
        <taxon>Bacteria</taxon>
        <taxon>Bacillati</taxon>
        <taxon>Actinomycetota</taxon>
        <taxon>Actinomycetes</taxon>
        <taxon>Propionibacteriales</taxon>
        <taxon>Kribbellaceae</taxon>
        <taxon>Kribbella</taxon>
    </lineage>
</organism>
<dbReference type="EMBL" id="BAAAHK010000024">
    <property type="protein sequence ID" value="GAA0962224.1"/>
    <property type="molecule type" value="Genomic_DNA"/>
</dbReference>
<evidence type="ECO:0000256" key="1">
    <source>
        <dbReference type="SAM" id="Phobius"/>
    </source>
</evidence>
<feature type="transmembrane region" description="Helical" evidence="1">
    <location>
        <begin position="229"/>
        <end position="250"/>
    </location>
</feature>
<dbReference type="InterPro" id="IPR010390">
    <property type="entry name" value="ABC-2_transporter-like"/>
</dbReference>
<reference evidence="2 3" key="1">
    <citation type="journal article" date="2019" name="Int. J. Syst. Evol. Microbiol.">
        <title>The Global Catalogue of Microorganisms (GCM) 10K type strain sequencing project: providing services to taxonomists for standard genome sequencing and annotation.</title>
        <authorList>
            <consortium name="The Broad Institute Genomics Platform"/>
            <consortium name="The Broad Institute Genome Sequencing Center for Infectious Disease"/>
            <person name="Wu L."/>
            <person name="Ma J."/>
        </authorList>
    </citation>
    <scope>NUCLEOTIDE SEQUENCE [LARGE SCALE GENOMIC DNA]</scope>
    <source>
        <strain evidence="2 3">JCM 10977</strain>
    </source>
</reference>
<sequence length="262" mass="27953">MTAAVQPIRLVRLLRLGIWRNSVQWWSLRSFVITLVIGQAVTPLLGLLVWSSALPGNPGITSYYVVLLAVQLLTVSYEHHTLANEIYGGEFAAELVKPRPVVVDLLATNLAIRLWHLLFGLPLIVLVGLLASVDLALPQLLLALPAVLLAGSIRFVFTYTLALTAIWTQRAHGAVGMGETLIFLLGGTAAPLTFLPGSLQEVGRLLPFWSMLGAPAEIAAGNLSTPGVVGAYGVQAAWLVVLTGLAAVVWRLGVRRFTAVGG</sequence>
<dbReference type="PANTHER" id="PTHR36832:SF1">
    <property type="entry name" value="SLR1174 PROTEIN"/>
    <property type="match status" value="1"/>
</dbReference>
<feature type="transmembrane region" description="Helical" evidence="1">
    <location>
        <begin position="143"/>
        <end position="168"/>
    </location>
</feature>
<accession>A0ABN1RRF9</accession>
<comment type="caution">
    <text evidence="2">The sequence shown here is derived from an EMBL/GenBank/DDBJ whole genome shotgun (WGS) entry which is preliminary data.</text>
</comment>
<dbReference type="PANTHER" id="PTHR36832">
    <property type="entry name" value="SLR1174 PROTEIN-RELATED"/>
    <property type="match status" value="1"/>
</dbReference>